<accession>A0A2X1US75</accession>
<dbReference type="Proteomes" id="UP000250242">
    <property type="component" value="Unassembled WGS sequence"/>
</dbReference>
<dbReference type="Gene3D" id="2.40.320.10">
    <property type="entry name" value="Hypothetical Protein Pfu-838710-001"/>
    <property type="match status" value="1"/>
</dbReference>
<dbReference type="GO" id="GO:0046872">
    <property type="term" value="F:metal ion binding"/>
    <property type="evidence" value="ECO:0007669"/>
    <property type="project" value="TreeGrafter"/>
</dbReference>
<gene>
    <name evidence="2" type="ORF">NCTC11009_00527</name>
</gene>
<dbReference type="SUPFAM" id="SSF55154">
    <property type="entry name" value="CYTH-like phosphatases"/>
    <property type="match status" value="1"/>
</dbReference>
<dbReference type="EMBL" id="UATH01000001">
    <property type="protein sequence ID" value="SPY07331.1"/>
    <property type="molecule type" value="Genomic_DNA"/>
</dbReference>
<dbReference type="PANTHER" id="PTHR39569">
    <property type="entry name" value="INORGANIC TRIPHOSPHATASE"/>
    <property type="match status" value="1"/>
</dbReference>
<dbReference type="InterPro" id="IPR023577">
    <property type="entry name" value="CYTH_domain"/>
</dbReference>
<dbReference type="InterPro" id="IPR039013">
    <property type="entry name" value="YgiF"/>
</dbReference>
<dbReference type="AlphaFoldDB" id="A0A2X1US75"/>
<protein>
    <submittedName>
        <fullName evidence="2">Uncharacterized conserved protein</fullName>
    </submittedName>
</protein>
<organism evidence="2 3">
    <name type="scientific">Oligella urethralis</name>
    <dbReference type="NCBI Taxonomy" id="90245"/>
    <lineage>
        <taxon>Bacteria</taxon>
        <taxon>Pseudomonadati</taxon>
        <taxon>Pseudomonadota</taxon>
        <taxon>Betaproteobacteria</taxon>
        <taxon>Burkholderiales</taxon>
        <taxon>Alcaligenaceae</taxon>
        <taxon>Oligella</taxon>
    </lineage>
</organism>
<dbReference type="SMART" id="SM01118">
    <property type="entry name" value="CYTH"/>
    <property type="match status" value="1"/>
</dbReference>
<name>A0A2X1US75_9BURK</name>
<dbReference type="PANTHER" id="PTHR39569:SF1">
    <property type="entry name" value="INORGANIC TRIPHOSPHATASE"/>
    <property type="match status" value="1"/>
</dbReference>
<dbReference type="InterPro" id="IPR033469">
    <property type="entry name" value="CYTH-like_dom_sf"/>
</dbReference>
<reference evidence="2 3" key="1">
    <citation type="submission" date="2018-06" db="EMBL/GenBank/DDBJ databases">
        <authorList>
            <consortium name="Pathogen Informatics"/>
            <person name="Doyle S."/>
        </authorList>
    </citation>
    <scope>NUCLEOTIDE SEQUENCE [LARGE SCALE GENOMIC DNA]</scope>
    <source>
        <strain evidence="2 3">NCTC11009</strain>
    </source>
</reference>
<evidence type="ECO:0000313" key="2">
    <source>
        <dbReference type="EMBL" id="SPY07331.1"/>
    </source>
</evidence>
<dbReference type="Pfam" id="PF01928">
    <property type="entry name" value="CYTH"/>
    <property type="match status" value="1"/>
</dbReference>
<feature type="domain" description="CYTH" evidence="1">
    <location>
        <begin position="2"/>
        <end position="197"/>
    </location>
</feature>
<evidence type="ECO:0000313" key="3">
    <source>
        <dbReference type="Proteomes" id="UP000250242"/>
    </source>
</evidence>
<evidence type="ECO:0000259" key="1">
    <source>
        <dbReference type="PROSITE" id="PS51707"/>
    </source>
</evidence>
<proteinExistence type="predicted"/>
<sequence>MSIEQELKLHILASSRSTVEQLLRTPDAETIHLHAIYFDTDDRALARAGIALRLRKEADTWVQTIKLPGTDALSKIEYNHVRPDATLDLSVYQGTPAEETFNQLKHVGTELTARFETDVQRHLSCQRSQHGLVELAYDVGVIRAASLELPVYELELELKTGQSRAIFELAASWQHELQFILDFRSKAERGDSLAAQVVALKARGLTPNHHELRQSFQDFKLWQPAVAPQQGNRTDVVVSSAQLKKDTQLYLELIARNAAVIAAIDRNDMATRIDLDCAAHLVALCQAIEQLQRLWSHFMELNSATDVTSSSDARFHQLHQQLSAYQQRLAQGSPATTELSHPSEQQAQSEAFALAASHELQQWLLKALAWSMVELTV</sequence>
<dbReference type="RefSeq" id="WP_053087504.1">
    <property type="nucleotide sequence ID" value="NZ_JVJW01000102.1"/>
</dbReference>
<dbReference type="PROSITE" id="PS51707">
    <property type="entry name" value="CYTH"/>
    <property type="match status" value="1"/>
</dbReference>
<dbReference type="CDD" id="cd07756">
    <property type="entry name" value="CYTH-like_Pase_CHAD"/>
    <property type="match status" value="1"/>
</dbReference>
<dbReference type="GO" id="GO:0050355">
    <property type="term" value="F:inorganic triphosphate phosphatase activity"/>
    <property type="evidence" value="ECO:0007669"/>
    <property type="project" value="InterPro"/>
</dbReference>